<dbReference type="EMBL" id="DVJQ01000059">
    <property type="protein sequence ID" value="HIS74750.1"/>
    <property type="molecule type" value="Genomic_DNA"/>
</dbReference>
<protein>
    <submittedName>
        <fullName evidence="1">Uncharacterized protein</fullName>
    </submittedName>
</protein>
<organism evidence="1 2">
    <name type="scientific">Candidatus Galligastranaerophilus intestinavium</name>
    <dbReference type="NCBI Taxonomy" id="2840836"/>
    <lineage>
        <taxon>Bacteria</taxon>
        <taxon>Candidatus Galligastranaerophilus</taxon>
    </lineage>
</organism>
<name>A0A9D1JY17_9BACT</name>
<sequence>MQKNLKEYFCDDIFEFGYLINQKEKISEYLEKVENFDKFAQKRAENMEYYMGPCDGLSTKRAICAFEEILKKTRSD</sequence>
<accession>A0A9D1JY17</accession>
<dbReference type="AlphaFoldDB" id="A0A9D1JY17"/>
<evidence type="ECO:0000313" key="1">
    <source>
        <dbReference type="EMBL" id="HIS74750.1"/>
    </source>
</evidence>
<proteinExistence type="predicted"/>
<gene>
    <name evidence="1" type="ORF">IAA86_07000</name>
</gene>
<reference evidence="1" key="1">
    <citation type="submission" date="2020-10" db="EMBL/GenBank/DDBJ databases">
        <authorList>
            <person name="Gilroy R."/>
        </authorList>
    </citation>
    <scope>NUCLEOTIDE SEQUENCE</scope>
    <source>
        <strain evidence="1">CHK152-2871</strain>
    </source>
</reference>
<reference evidence="1" key="2">
    <citation type="journal article" date="2021" name="PeerJ">
        <title>Extensive microbial diversity within the chicken gut microbiome revealed by metagenomics and culture.</title>
        <authorList>
            <person name="Gilroy R."/>
            <person name="Ravi A."/>
            <person name="Getino M."/>
            <person name="Pursley I."/>
            <person name="Horton D.L."/>
            <person name="Alikhan N.F."/>
            <person name="Baker D."/>
            <person name="Gharbi K."/>
            <person name="Hall N."/>
            <person name="Watson M."/>
            <person name="Adriaenssens E.M."/>
            <person name="Foster-Nyarko E."/>
            <person name="Jarju S."/>
            <person name="Secka A."/>
            <person name="Antonio M."/>
            <person name="Oren A."/>
            <person name="Chaudhuri R.R."/>
            <person name="La Ragione R."/>
            <person name="Hildebrand F."/>
            <person name="Pallen M.J."/>
        </authorList>
    </citation>
    <scope>NUCLEOTIDE SEQUENCE</scope>
    <source>
        <strain evidence="1">CHK152-2871</strain>
    </source>
</reference>
<dbReference type="Proteomes" id="UP000886865">
    <property type="component" value="Unassembled WGS sequence"/>
</dbReference>
<comment type="caution">
    <text evidence="1">The sequence shown here is derived from an EMBL/GenBank/DDBJ whole genome shotgun (WGS) entry which is preliminary data.</text>
</comment>
<evidence type="ECO:0000313" key="2">
    <source>
        <dbReference type="Proteomes" id="UP000886865"/>
    </source>
</evidence>